<feature type="transmembrane region" description="Helical" evidence="10">
    <location>
        <begin position="918"/>
        <end position="941"/>
    </location>
</feature>
<feature type="binding site" evidence="14">
    <location>
        <position position="620"/>
    </location>
    <ligand>
        <name>chlorophyll b</name>
        <dbReference type="ChEBI" id="CHEBI:61721"/>
        <label>3</label>
    </ligand>
</feature>
<keyword evidence="4" id="KW-0150">Chloroplast</keyword>
<feature type="transmembrane region" description="Helical" evidence="10">
    <location>
        <begin position="853"/>
        <end position="871"/>
    </location>
</feature>
<feature type="binding site" evidence="14">
    <location>
        <position position="618"/>
    </location>
    <ligand>
        <name>chlorophyll a</name>
        <dbReference type="ChEBI" id="CHEBI:58416"/>
        <label>2</label>
        <note>axial binding residue</note>
    </ligand>
    <ligandPart>
        <name>Mg</name>
        <dbReference type="ChEBI" id="CHEBI:25107"/>
    </ligandPart>
</feature>
<evidence type="ECO:0000256" key="4">
    <source>
        <dbReference type="ARBA" id="ARBA00022528"/>
    </source>
</evidence>
<dbReference type="GO" id="GO:0009507">
    <property type="term" value="C:chloroplast"/>
    <property type="evidence" value="ECO:0007669"/>
    <property type="project" value="UniProtKB-SubCell"/>
</dbReference>
<evidence type="ECO:0000256" key="10">
    <source>
        <dbReference type="SAM" id="Phobius"/>
    </source>
</evidence>
<dbReference type="STRING" id="3076.A0A2P6TPU9"/>
<feature type="transmembrane region" description="Helical" evidence="10">
    <location>
        <begin position="1017"/>
        <end position="1040"/>
    </location>
</feature>
<sequence length="1176" mass="125374">MRQGTLLCVLLLLPACLAGKQIEELQTQLVAKAQQGDAVALWRAASEGAAAAVVRALKEQRHDVELQGVDLEELRIWHGQSVSLGLEADGHPYRFVVQSEPEWRSLKEVLPAAQGGLLPASDWDSLDRDWLSPVSRGSLLPDFALEGPVDVYLSQPTALQLFLPHASDAGTVHRVLLRNGAAAMVRGARAVRLRRGLDLPPISLSEFAGIVTSDAAQQQPLGIMHLLAGVQAAAAQHWNESHPDTSLGLVALELEFSPRGAALLAAPGPGGSPRRLKVRPVKPGVIELVPRDTPAAPAGANEGAVALQSGGGAPAEAAWPLSSVSPTQLQSYERLLRQIISSRLFQTGPAPSKGKGSGIKSGKQGAAPAGQPAVRMAKDVQLRLTETEAEATTLLQMQLELHRRPLKPAEGGGKGSKGAAGSSGSAGSSSGSASGKDAAGKAGSNAVTVMEDAPDAMQIMQRAATRLGPHETWTATVQIRGDAQRGTLKFVPLLVQRAPIPVEVTHPVFTPNPTTMALSLKVTATFGGKTKAGTKASTRSLKGTQKQATKKAAPKKSSSSGASQWYGPDRPKFLGPYSTNFVPSYLTGEFPGDYGWDTSGLSADPATFARYREIEVIHARWAMLGALGCVVPELLDGTNHIAWFKAGAEIFGDDGIQYLGIPGLINAKSIVATLIVQVVLMSYVEGYRVNGGPAGTGLDAVYPGGNFDPLGLADDPDTFAELKVKEIKNGRLAMLSMFGFFIQAIVTGDGPIKNLNDHLADASANNFYALYAKTLAIIAAWLARDFGPALLKKLPWIVRRFAGDLPDDAWFGQQAVYRISMGNFFLFGTLAVVMFDVKYKSDRRDTALHHGHWLLKLGLWALCNVLPFFLPPGVVGAYSWLARFGSPFFLLIQMVILLDVTQNWNDAWVEAGEEDGRYFHALLGVTLGAYAGCITIAGLLYHWFAPGGADCSLNISLITLSLVLCIVLSLITMHPQVQRGSLFPAACISLYTMYLAYSALQSEPRDYVCNALGARMSAASATTLTVGVLLTLVSVVYSAFRAGSNTQTFSTGGYDEPLIARHERQLEAEGTSAGLDGVAPGTASMDRTGGGASEIVPVADEQVTYNYSQFYLVFALASMYIAMLMTGWGSQAGEAKYLINVGWTSVWVKVASQWVTVGLYCWTLVAPVLFPDRDFS</sequence>
<dbReference type="PANTHER" id="PTHR10383:SF9">
    <property type="entry name" value="SERINE INCORPORATOR, ISOFORM F"/>
    <property type="match status" value="1"/>
</dbReference>
<feature type="binding site" evidence="14">
    <location>
        <position position="728"/>
    </location>
    <ligand>
        <name>chlorophyll a</name>
        <dbReference type="ChEBI" id="CHEBI:58416"/>
        <label>5</label>
    </ligand>
</feature>
<feature type="binding site" evidence="14">
    <location>
        <position position="767"/>
    </location>
    <ligand>
        <name>chlorophyll a</name>
        <dbReference type="ChEBI" id="CHEBI:58416"/>
        <label>6</label>
    </ligand>
</feature>
<proteinExistence type="evidence at protein level"/>
<accession>A0A2P6TPU9</accession>
<feature type="binding site" evidence="14">
    <location>
        <position position="665"/>
    </location>
    <ligand>
        <name>chlorophyll b</name>
        <dbReference type="ChEBI" id="CHEBI:61721"/>
        <label>5</label>
        <note>axial binding residue</note>
    </ligand>
    <ligandPart>
        <name>Mg</name>
        <dbReference type="ChEBI" id="CHEBI:25107"/>
    </ligandPart>
</feature>
<feature type="binding site" evidence="14">
    <location>
        <position position="615"/>
    </location>
    <ligand>
        <name>chlorophyll a</name>
        <dbReference type="ChEBI" id="CHEBI:58416"/>
        <label>1</label>
        <note>axial binding residue</note>
    </ligand>
    <ligandPart>
        <name>Mg</name>
        <dbReference type="ChEBI" id="CHEBI:25107"/>
    </ligandPart>
</feature>
<feature type="region of interest" description="Disordered" evidence="9">
    <location>
        <begin position="529"/>
        <end position="567"/>
    </location>
</feature>
<dbReference type="PDB" id="8BD3">
    <property type="method" value="EM"/>
    <property type="resolution" value="2.73 A"/>
    <property type="chains" value="1/7=563-776"/>
</dbReference>
<feature type="binding site" evidence="14">
    <location>
        <position position="677"/>
    </location>
    <ligand>
        <name>chlorophyll b</name>
        <dbReference type="ChEBI" id="CHEBI:61721"/>
        <label>4</label>
    </ligand>
</feature>
<feature type="binding site" evidence="14">
    <location>
        <position position="647"/>
    </location>
    <ligand>
        <name>chlorophyll b</name>
        <dbReference type="ChEBI" id="CHEBI:61721"/>
        <label>4</label>
    </ligand>
</feature>
<feature type="binding site" evidence="14">
    <location>
        <position position="673"/>
    </location>
    <ligand>
        <name>chlorophyll b</name>
        <dbReference type="ChEBI" id="CHEBI:61721"/>
        <label>5</label>
    </ligand>
</feature>
<feature type="compositionally biased region" description="Low complexity" evidence="9">
    <location>
        <begin position="529"/>
        <end position="547"/>
    </location>
</feature>
<feature type="binding site" evidence="14">
    <location>
        <position position="648"/>
    </location>
    <ligand>
        <name>chlorophyll b</name>
        <dbReference type="ChEBI" id="CHEBI:61721"/>
        <label>4</label>
    </ligand>
</feature>
<evidence type="ECO:0000256" key="3">
    <source>
        <dbReference type="ARBA" id="ARBA00006665"/>
    </source>
</evidence>
<dbReference type="OrthoDB" id="5963193at2759"/>
<feature type="chain" id="PRO_5015157808" evidence="11">
    <location>
        <begin position="20"/>
        <end position="1176"/>
    </location>
</feature>
<dbReference type="Proteomes" id="UP000239899">
    <property type="component" value="Unassembled WGS sequence"/>
</dbReference>
<feature type="transmembrane region" description="Helical" evidence="10">
    <location>
        <begin position="953"/>
        <end position="973"/>
    </location>
</feature>
<evidence type="ECO:0000313" key="13">
    <source>
        <dbReference type="Proteomes" id="UP000239899"/>
    </source>
</evidence>
<feature type="binding site" evidence="14">
    <location>
        <position position="688"/>
    </location>
    <ligand>
        <name>chlorophyll b</name>
        <dbReference type="ChEBI" id="CHEBI:61721"/>
        <label>2</label>
    </ligand>
</feature>
<evidence type="ECO:0000256" key="7">
    <source>
        <dbReference type="ARBA" id="ARBA00022989"/>
    </source>
</evidence>
<feature type="binding site" evidence="14">
    <location>
        <position position="725"/>
    </location>
    <ligand>
        <name>chlorophyll a</name>
        <dbReference type="ChEBI" id="CHEBI:58416"/>
        <label>4</label>
    </ligand>
</feature>
<feature type="region of interest" description="Disordered" evidence="9">
    <location>
        <begin position="406"/>
        <end position="440"/>
    </location>
</feature>
<keyword evidence="7 10" id="KW-1133">Transmembrane helix</keyword>
<dbReference type="SUPFAM" id="SSF103511">
    <property type="entry name" value="Chlorophyll a-b binding protein"/>
    <property type="match status" value="1"/>
</dbReference>
<feature type="compositionally biased region" description="Low complexity" evidence="9">
    <location>
        <begin position="348"/>
        <end position="373"/>
    </location>
</feature>
<evidence type="ECO:0000256" key="9">
    <source>
        <dbReference type="SAM" id="MobiDB-lite"/>
    </source>
</evidence>
<comment type="caution">
    <text evidence="12">The sequence shown here is derived from an EMBL/GenBank/DDBJ whole genome shotgun (WGS) entry which is preliminary data.</text>
</comment>
<organism evidence="12 13">
    <name type="scientific">Chlorella sorokiniana</name>
    <name type="common">Freshwater green alga</name>
    <dbReference type="NCBI Taxonomy" id="3076"/>
    <lineage>
        <taxon>Eukaryota</taxon>
        <taxon>Viridiplantae</taxon>
        <taxon>Chlorophyta</taxon>
        <taxon>core chlorophytes</taxon>
        <taxon>Trebouxiophyceae</taxon>
        <taxon>Chlorellales</taxon>
        <taxon>Chlorellaceae</taxon>
        <taxon>Chlorella clade</taxon>
        <taxon>Chlorella</taxon>
    </lineage>
</organism>
<evidence type="ECO:0000256" key="6">
    <source>
        <dbReference type="ARBA" id="ARBA00022692"/>
    </source>
</evidence>
<feature type="binding site" evidence="14">
    <location>
        <position position="758"/>
    </location>
    <ligand>
        <name>chlorophyll a</name>
        <dbReference type="ChEBI" id="CHEBI:58416"/>
        <label>7</label>
        <note>axial binding residue</note>
    </ligand>
    <ligandPart>
        <name>Mg</name>
        <dbReference type="ChEBI" id="CHEBI:25107"/>
    </ligandPart>
</feature>
<reference evidence="12 13" key="1">
    <citation type="journal article" date="2018" name="Plant J.">
        <title>Genome sequences of Chlorella sorokiniana UTEX 1602 and Micractinium conductrix SAG 241.80: implications to maltose excretion by a green alga.</title>
        <authorList>
            <person name="Arriola M.B."/>
            <person name="Velmurugan N."/>
            <person name="Zhang Y."/>
            <person name="Plunkett M.H."/>
            <person name="Hondzo H."/>
            <person name="Barney B.M."/>
        </authorList>
    </citation>
    <scope>NUCLEOTIDE SEQUENCE [LARGE SCALE GENOMIC DNA]</scope>
    <source>
        <strain evidence="13">UTEX 1602</strain>
    </source>
</reference>
<name>A0A2P6TPU9_CHLSO</name>
<keyword evidence="14" id="KW-0002">3D-structure</keyword>
<feature type="binding site" evidence="14">
    <location>
        <position position="731"/>
    </location>
    <ligand>
        <name>chlorophyll a</name>
        <dbReference type="ChEBI" id="CHEBI:58416"/>
        <label>1</label>
    </ligand>
</feature>
<feature type="binding site" evidence="14">
    <location>
        <position position="775"/>
    </location>
    <ligand>
        <name>chlorophyll a</name>
        <dbReference type="ChEBI" id="CHEBI:58416"/>
        <label>8</label>
        <note>axial binding residue</note>
    </ligand>
    <ligandPart>
        <name>Mg</name>
        <dbReference type="ChEBI" id="CHEBI:25107"/>
    </ligandPart>
</feature>
<feature type="binding site" evidence="14">
    <location>
        <position position="602"/>
    </location>
    <ligand>
        <name>chlorophyll a</name>
        <dbReference type="ChEBI" id="CHEBI:58416"/>
        <label>1</label>
    </ligand>
</feature>
<feature type="binding site" evidence="14">
    <location>
        <position position="704"/>
    </location>
    <ligand>
        <name>chlorophyll a</name>
        <dbReference type="ChEBI" id="CHEBI:58416"/>
        <label>3</label>
    </ligand>
</feature>
<feature type="signal peptide" evidence="11">
    <location>
        <begin position="1"/>
        <end position="19"/>
    </location>
</feature>
<comment type="similarity">
    <text evidence="3">Belongs to the TDE1 family.</text>
</comment>
<dbReference type="InterPro" id="IPR022796">
    <property type="entry name" value="Chloroa_b-bind"/>
</dbReference>
<feature type="transmembrane region" description="Helical" evidence="10">
    <location>
        <begin position="1150"/>
        <end position="1170"/>
    </location>
</feature>
<dbReference type="Pfam" id="PF03348">
    <property type="entry name" value="Serinc"/>
    <property type="match status" value="1"/>
</dbReference>
<feature type="binding site" evidence="14">
    <location>
        <position position="729"/>
    </location>
    <ligand>
        <name>chlorophyll a</name>
        <dbReference type="ChEBI" id="CHEBI:58416"/>
        <label>4</label>
        <note>axial binding residue</note>
    </ligand>
    <ligandPart>
        <name>Mg</name>
        <dbReference type="ChEBI" id="CHEBI:25107"/>
    </ligandPart>
</feature>
<feature type="binding site" evidence="14">
    <location>
        <position position="695"/>
    </location>
    <ligand>
        <name>chlorophyll b</name>
        <dbReference type="ChEBI" id="CHEBI:61721"/>
        <label>3</label>
    </ligand>
</feature>
<feature type="binding site" evidence="14">
    <location>
        <position position="677"/>
    </location>
    <ligand>
        <name>chlorophyll b</name>
        <dbReference type="ChEBI" id="CHEBI:61721"/>
        <label>2</label>
    </ligand>
</feature>
<feature type="compositionally biased region" description="Low complexity" evidence="9">
    <location>
        <begin position="419"/>
        <end position="440"/>
    </location>
</feature>
<evidence type="ECO:0000256" key="1">
    <source>
        <dbReference type="ARBA" id="ARBA00004141"/>
    </source>
</evidence>
<feature type="binding site" evidence="14">
    <location>
        <position position="596"/>
    </location>
    <ligand>
        <name>chlorophyll a</name>
        <dbReference type="ChEBI" id="CHEBI:58416"/>
        <label>1</label>
    </ligand>
</feature>
<feature type="binding site" evidence="14">
    <location>
        <position position="694"/>
    </location>
    <ligand>
        <name>chlorophyll b</name>
        <dbReference type="ChEBI" id="CHEBI:61721"/>
        <label>3</label>
    </ligand>
</feature>
<evidence type="ECO:0000256" key="8">
    <source>
        <dbReference type="ARBA" id="ARBA00023136"/>
    </source>
</evidence>
<feature type="binding site" evidence="14">
    <location>
        <position position="726"/>
    </location>
    <ligand>
        <name>chlorophyll a</name>
        <dbReference type="ChEBI" id="CHEBI:58416"/>
        <label>3</label>
        <note>axial binding residue</note>
    </ligand>
    <ligandPart>
        <name>Mg</name>
        <dbReference type="ChEBI" id="CHEBI:25107"/>
    </ligandPart>
</feature>
<keyword evidence="6 10" id="KW-0812">Transmembrane</keyword>
<feature type="binding site" evidence="14">
    <location>
        <position position="766"/>
    </location>
    <ligand>
        <name>chlorophyll a</name>
        <dbReference type="ChEBI" id="CHEBI:58416"/>
        <label>7</label>
    </ligand>
</feature>
<dbReference type="EMDB" id="EMD-15973"/>
<dbReference type="PANTHER" id="PTHR10383">
    <property type="entry name" value="SERINE INCORPORATOR"/>
    <property type="match status" value="1"/>
</dbReference>
<dbReference type="InterPro" id="IPR005016">
    <property type="entry name" value="TDE1/TMS"/>
</dbReference>
<dbReference type="GO" id="GO:0016020">
    <property type="term" value="C:membrane"/>
    <property type="evidence" value="ECO:0007669"/>
    <property type="project" value="UniProtKB-SubCell"/>
</dbReference>
<keyword evidence="11" id="KW-0732">Signal</keyword>
<evidence type="ECO:0000256" key="11">
    <source>
        <dbReference type="SAM" id="SignalP"/>
    </source>
</evidence>
<evidence type="ECO:0000313" key="12">
    <source>
        <dbReference type="EMBL" id="PRW56051.1"/>
    </source>
</evidence>
<evidence type="ECO:0000256" key="5">
    <source>
        <dbReference type="ARBA" id="ARBA00022640"/>
    </source>
</evidence>
<feature type="region of interest" description="Disordered" evidence="9">
    <location>
        <begin position="346"/>
        <end position="373"/>
    </location>
</feature>
<feature type="binding site" evidence="14">
    <location>
        <position position="729"/>
    </location>
    <ligand>
        <name>chlorophyll a</name>
        <dbReference type="ChEBI" id="CHEBI:58416"/>
        <label>5</label>
    </ligand>
</feature>
<dbReference type="AlphaFoldDB" id="A0A2P6TPU9"/>
<feature type="binding site" evidence="14">
    <location>
        <position position="685"/>
    </location>
    <ligand>
        <name>chlorophyll b</name>
        <dbReference type="ChEBI" id="CHEBI:61721"/>
        <label>2</label>
        <note>axial binding residue</note>
    </ligand>
    <ligandPart>
        <name>Mg</name>
        <dbReference type="ChEBI" id="CHEBI:25107"/>
    </ligandPart>
</feature>
<feature type="binding site" evidence="14">
    <location>
        <position position="594"/>
    </location>
    <ligand>
        <name>chlorophyll a</name>
        <dbReference type="ChEBI" id="CHEBI:58416"/>
        <label>1</label>
    </ligand>
</feature>
<evidence type="ECO:0000256" key="2">
    <source>
        <dbReference type="ARBA" id="ARBA00004229"/>
    </source>
</evidence>
<dbReference type="Pfam" id="PF00504">
    <property type="entry name" value="Chloroa_b-bind"/>
    <property type="match status" value="1"/>
</dbReference>
<feature type="binding site" evidence="14">
    <location>
        <position position="620"/>
    </location>
    <ligand>
        <name>chlorophyll a</name>
        <dbReference type="ChEBI" id="CHEBI:58416"/>
        <label>3</label>
    </ligand>
</feature>
<protein>
    <submittedName>
        <fullName evidence="12">Serine incorporator</fullName>
    </submittedName>
</protein>
<dbReference type="EMBL" id="LHPG02000009">
    <property type="protein sequence ID" value="PRW56051.1"/>
    <property type="molecule type" value="Genomic_DNA"/>
</dbReference>
<feature type="binding site" evidence="14">
    <location>
        <position position="665"/>
    </location>
    <ligand>
        <name>chlorophyll b</name>
        <dbReference type="ChEBI" id="CHEBI:61721"/>
        <label>6</label>
        <note>axial binding residue</note>
    </ligand>
    <ligandPart>
        <name>Mg</name>
        <dbReference type="ChEBI" id="CHEBI:25107"/>
    </ligandPart>
</feature>
<keyword evidence="8 10" id="KW-0472">Membrane</keyword>
<feature type="transmembrane region" description="Helical" evidence="10">
    <location>
        <begin position="1110"/>
        <end position="1130"/>
    </location>
</feature>
<gene>
    <name evidence="12" type="ORF">C2E21_5089</name>
</gene>
<dbReference type="Gene3D" id="1.10.3460.10">
    <property type="entry name" value="Chlorophyll a/b binding protein domain"/>
    <property type="match status" value="1"/>
</dbReference>
<keyword evidence="13" id="KW-1185">Reference proteome</keyword>
<feature type="transmembrane region" description="Helical" evidence="10">
    <location>
        <begin position="815"/>
        <end position="833"/>
    </location>
</feature>
<keyword evidence="5" id="KW-0934">Plastid</keyword>
<evidence type="ECO:0007829" key="14">
    <source>
        <dbReference type="PDB" id="8BD3"/>
    </source>
</evidence>
<comment type="subcellular location">
    <subcellularLocation>
        <location evidence="1">Membrane</location>
        <topology evidence="1">Multi-pass membrane protein</topology>
    </subcellularLocation>
    <subcellularLocation>
        <location evidence="2">Plastid</location>
        <location evidence="2">Chloroplast</location>
    </subcellularLocation>
</comment>
<reference evidence="14" key="2">
    <citation type="journal article" date="2023" name="Cells">
        <title>Structure of &lt;i&gt;Chlorella ohadii&lt;/i&gt; Photosystem II Reveals Protective Mechanisms against Environmental Stress.</title>
        <authorList>
            <person name="Fadeeva M."/>
            <person name="Klaiman D."/>
            <person name="Caspy I."/>
            <person name="Nelson N."/>
        </authorList>
    </citation>
    <scope>STRUCTURE BY ELECTRON MICROSCOPY (2.73 ANGSTROMS) OF 563-776 IN COMPLEX WITH CHLOROPHYLL A AND CHLOROPHYLL B</scope>
</reference>
<feature type="binding site" evidence="14">
    <location>
        <position position="573"/>
    </location>
    <ligand>
        <name>chlorophyll b</name>
        <dbReference type="ChEBI" id="CHEBI:61721"/>
        <label>1</label>
        <note>axial binding residue</note>
    </ligand>
    <ligandPart>
        <name>Mg</name>
        <dbReference type="ChEBI" id="CHEBI:25107"/>
    </ligandPart>
</feature>
<feature type="binding site" evidence="14">
    <location>
        <position position="618"/>
    </location>
    <ligand>
        <name>chlorophyll b</name>
        <dbReference type="ChEBI" id="CHEBI:61721"/>
        <label>2</label>
    </ligand>
</feature>